<dbReference type="GO" id="GO:0005737">
    <property type="term" value="C:cytoplasm"/>
    <property type="evidence" value="ECO:0007669"/>
    <property type="project" value="TreeGrafter"/>
</dbReference>
<dbReference type="GO" id="GO:0009190">
    <property type="term" value="P:cyclic nucleotide biosynthetic process"/>
    <property type="evidence" value="ECO:0007669"/>
    <property type="project" value="InterPro"/>
</dbReference>
<dbReference type="Gene3D" id="3.30.70.1230">
    <property type="entry name" value="Nucleotide cyclase"/>
    <property type="match status" value="1"/>
</dbReference>
<dbReference type="InterPro" id="IPR029787">
    <property type="entry name" value="Nucleotide_cyclase"/>
</dbReference>
<evidence type="ECO:0000259" key="3">
    <source>
        <dbReference type="PROSITE" id="PS50125"/>
    </source>
</evidence>
<dbReference type="InterPro" id="IPR011990">
    <property type="entry name" value="TPR-like_helical_dom_sf"/>
</dbReference>
<dbReference type="RefSeq" id="WP_209376835.1">
    <property type="nucleotide sequence ID" value="NZ_JAGIZA010000026.1"/>
</dbReference>
<reference evidence="4" key="1">
    <citation type="submission" date="2021-03" db="EMBL/GenBank/DDBJ databases">
        <authorList>
            <person name="So Y."/>
        </authorList>
    </citation>
    <scope>NUCLEOTIDE SEQUENCE</scope>
    <source>
        <strain evidence="4">SG15</strain>
    </source>
</reference>
<name>A0A940N6J2_9PROT</name>
<dbReference type="PANTHER" id="PTHR16305:SF28">
    <property type="entry name" value="GUANYLATE CYCLASE DOMAIN-CONTAINING PROTEIN"/>
    <property type="match status" value="1"/>
</dbReference>
<dbReference type="InterPro" id="IPR027417">
    <property type="entry name" value="P-loop_NTPase"/>
</dbReference>
<evidence type="ECO:0000313" key="5">
    <source>
        <dbReference type="Proteomes" id="UP000677537"/>
    </source>
</evidence>
<keyword evidence="5" id="KW-1185">Reference proteome</keyword>
<evidence type="ECO:0000256" key="2">
    <source>
        <dbReference type="ARBA" id="ARBA00022840"/>
    </source>
</evidence>
<accession>A0A940N6J2</accession>
<feature type="non-terminal residue" evidence="4">
    <location>
        <position position="1"/>
    </location>
</feature>
<comment type="caution">
    <text evidence="4">The sequence shown here is derived from an EMBL/GenBank/DDBJ whole genome shotgun (WGS) entry which is preliminary data.</text>
</comment>
<evidence type="ECO:0000313" key="4">
    <source>
        <dbReference type="EMBL" id="MBP0496040.1"/>
    </source>
</evidence>
<dbReference type="InterPro" id="IPR041664">
    <property type="entry name" value="AAA_16"/>
</dbReference>
<evidence type="ECO:0000256" key="1">
    <source>
        <dbReference type="ARBA" id="ARBA00022741"/>
    </source>
</evidence>
<dbReference type="Proteomes" id="UP000677537">
    <property type="component" value="Unassembled WGS sequence"/>
</dbReference>
<keyword evidence="2" id="KW-0067">ATP-binding</keyword>
<organism evidence="4 5">
    <name type="scientific">Roseomonas indoligenes</name>
    <dbReference type="NCBI Taxonomy" id="2820811"/>
    <lineage>
        <taxon>Bacteria</taxon>
        <taxon>Pseudomonadati</taxon>
        <taxon>Pseudomonadota</taxon>
        <taxon>Alphaproteobacteria</taxon>
        <taxon>Acetobacterales</taxon>
        <taxon>Roseomonadaceae</taxon>
        <taxon>Roseomonas</taxon>
    </lineage>
</organism>
<dbReference type="GO" id="GO:0035556">
    <property type="term" value="P:intracellular signal transduction"/>
    <property type="evidence" value="ECO:0007669"/>
    <property type="project" value="InterPro"/>
</dbReference>
<dbReference type="Pfam" id="PF00211">
    <property type="entry name" value="Guanylate_cyc"/>
    <property type="match status" value="1"/>
</dbReference>
<dbReference type="SMART" id="SM00044">
    <property type="entry name" value="CYCc"/>
    <property type="match status" value="1"/>
</dbReference>
<feature type="domain" description="Guanylate cyclase" evidence="3">
    <location>
        <begin position="60"/>
        <end position="189"/>
    </location>
</feature>
<dbReference type="AlphaFoldDB" id="A0A940N6J2"/>
<keyword evidence="1" id="KW-0547">Nucleotide-binding</keyword>
<dbReference type="EMBL" id="JAGIZA010000026">
    <property type="protein sequence ID" value="MBP0496040.1"/>
    <property type="molecule type" value="Genomic_DNA"/>
</dbReference>
<dbReference type="GO" id="GO:0004016">
    <property type="term" value="F:adenylate cyclase activity"/>
    <property type="evidence" value="ECO:0007669"/>
    <property type="project" value="TreeGrafter"/>
</dbReference>
<proteinExistence type="predicted"/>
<dbReference type="SUPFAM" id="SSF52540">
    <property type="entry name" value="P-loop containing nucleoside triphosphate hydrolases"/>
    <property type="match status" value="1"/>
</dbReference>
<dbReference type="SUPFAM" id="SSF55073">
    <property type="entry name" value="Nucleotide cyclase"/>
    <property type="match status" value="1"/>
</dbReference>
<gene>
    <name evidence="4" type="ORF">J5Y10_24880</name>
</gene>
<dbReference type="PANTHER" id="PTHR16305">
    <property type="entry name" value="TESTICULAR SOLUBLE ADENYLYL CYCLASE"/>
    <property type="match status" value="1"/>
</dbReference>
<dbReference type="Gene3D" id="1.25.40.10">
    <property type="entry name" value="Tetratricopeptide repeat domain"/>
    <property type="match status" value="1"/>
</dbReference>
<protein>
    <submittedName>
        <fullName evidence="4">AAA family ATPase</fullName>
    </submittedName>
</protein>
<dbReference type="Pfam" id="PF13191">
    <property type="entry name" value="AAA_16"/>
    <property type="match status" value="1"/>
</dbReference>
<dbReference type="PROSITE" id="PS50125">
    <property type="entry name" value="GUANYLATE_CYCLASE_2"/>
    <property type="match status" value="1"/>
</dbReference>
<dbReference type="InterPro" id="IPR001054">
    <property type="entry name" value="A/G_cyclase"/>
</dbReference>
<dbReference type="CDD" id="cd07302">
    <property type="entry name" value="CHD"/>
    <property type="match status" value="1"/>
</dbReference>
<dbReference type="GO" id="GO:0005524">
    <property type="term" value="F:ATP binding"/>
    <property type="evidence" value="ECO:0007669"/>
    <property type="project" value="UniProtKB-KW"/>
</dbReference>
<sequence length="990" mass="104192">ITITPCCRIAGEIRLTPVLPCPACGFDNPQGMRFCGACGERLRPPAEAIAAEAGERRPVTVLFADLVESSALTARLDPEDLRSVLLTYREAAGAAVMRQGGSLAQHQGDGLLARFGFPTAREDDAARALRAGLELVSEVEALRGRLGIALRVRVAVHSGILVVATLGHGAAGEPGAMVGEATTVAARLQHAAAPGEVLASEATRRLAPRRFRYVSRGEIALPGLPRPVLAHRVEAELPAGSAQAPPAAALPLIGRENELRSLFSAWRDAEAGAGTTVLIEAEPGHGKSRLVEEFRARLGPPGEGAVTIACNAQEEASAFRPLLAWIAAAAGIPPRAAPAEARAALGNWLALHGLAGTDHAAPLAVLLDLASPTQVAEMEAAGRRRRRRNMAALLAVLHAAAGPVPLFVAEDIHWADDSTLSVLRSLAESVAAPDTPGLLLLTRRPEGKGLPGPAPLTLRLPPLGEAAARHLAAAAAPEGADPALLARIIARAGGVPIFLVEAARDVQADAELPLSLRAGLTARLDALPEAKAVAQLAAVIGRSFREDMLTALAEAVGLPATRRPLRRLVEAGLMEPEGPPEAPTGYAFRHELMRDMAYETLLRSRRASLHLALGRLLPERFAETVAARPELLARHLAAGGAAAEAISAYERAAIRAGRAGAHGEATGHFGAAIAQLPNMPEGLARDALEARLHIGLAAQATLVRGNAAPQVGEAFATAHAAALRLDDRPLLLRTLRGLQTFHLVRGAVAEGHAIGERIMALMEGERDEAALLQAHRPFGLGLLYLGRHAEARRHLEQVLALYDPARDEPHRFDYGSDPAVLARAHLAWVLWFQGEAAAAVAMDEAAVAAARGMGHAHSLCFALAFRCVLTQLSGRPEATLAAAAELRAVAAAQDFAYWSAWAAILGGWARGRLGDRAAGEAELRRGLRAYEEMGAGLLRPLGLALLAELLLPGEPAEAQRLLAEATEHGRRGSIVFSEPMIADLRRRFDP</sequence>